<dbReference type="Pfam" id="PF13419">
    <property type="entry name" value="HAD_2"/>
    <property type="match status" value="1"/>
</dbReference>
<dbReference type="SFLD" id="SFLDG01129">
    <property type="entry name" value="C1.5:_HAD__Beta-PGM__Phosphata"/>
    <property type="match status" value="1"/>
</dbReference>
<keyword evidence="5" id="KW-0119">Carbohydrate metabolism</keyword>
<dbReference type="PANTHER" id="PTHR46193">
    <property type="entry name" value="6-PHOSPHOGLUCONATE PHOSPHATASE"/>
    <property type="match status" value="1"/>
</dbReference>
<dbReference type="PANTHER" id="PTHR46193:SF18">
    <property type="entry name" value="HEXITOL PHOSPHATASE B"/>
    <property type="match status" value="1"/>
</dbReference>
<evidence type="ECO:0000313" key="6">
    <source>
        <dbReference type="EMBL" id="OAT22825.1"/>
    </source>
</evidence>
<dbReference type="SFLD" id="SFLDS00003">
    <property type="entry name" value="Haloacid_Dehalogenase"/>
    <property type="match status" value="1"/>
</dbReference>
<evidence type="ECO:0000256" key="3">
    <source>
        <dbReference type="ARBA" id="ARBA00022723"/>
    </source>
</evidence>
<dbReference type="PATRIC" id="fig|1354337.4.peg.2958"/>
<dbReference type="NCBIfam" id="TIGR01509">
    <property type="entry name" value="HAD-SF-IA-v3"/>
    <property type="match status" value="1"/>
</dbReference>
<keyword evidence="3" id="KW-0479">Metal-binding</keyword>
<dbReference type="InterPro" id="IPR041492">
    <property type="entry name" value="HAD_2"/>
</dbReference>
<evidence type="ECO:0000256" key="1">
    <source>
        <dbReference type="ARBA" id="ARBA00001946"/>
    </source>
</evidence>
<dbReference type="GO" id="GO:0016787">
    <property type="term" value="F:hydrolase activity"/>
    <property type="evidence" value="ECO:0007669"/>
    <property type="project" value="UniProtKB-KW"/>
</dbReference>
<dbReference type="STRING" id="1354337.M983_2874"/>
<protein>
    <submittedName>
        <fullName evidence="6">Putative phosphoglycolate phosphatase/phosphoglucomutase</fullName>
        <ecNumber evidence="6">3.-.-.-</ecNumber>
    </submittedName>
</protein>
<accession>A0A198FDH5</accession>
<dbReference type="Gene3D" id="1.10.150.240">
    <property type="entry name" value="Putative phosphatase, domain 2"/>
    <property type="match status" value="1"/>
</dbReference>
<organism evidence="6 7">
    <name type="scientific">Proteus myxofaciens ATCC 19692</name>
    <dbReference type="NCBI Taxonomy" id="1354337"/>
    <lineage>
        <taxon>Bacteria</taxon>
        <taxon>Pseudomonadati</taxon>
        <taxon>Pseudomonadota</taxon>
        <taxon>Gammaproteobacteria</taxon>
        <taxon>Enterobacterales</taxon>
        <taxon>Morganellaceae</taxon>
        <taxon>Proteus</taxon>
    </lineage>
</organism>
<comment type="similarity">
    <text evidence="2">Belongs to the HAD-like hydrolase superfamily. CbbY/CbbZ/Gph/YieH family.</text>
</comment>
<dbReference type="AlphaFoldDB" id="A0A198FDH5"/>
<keyword evidence="6" id="KW-0378">Hydrolase</keyword>
<dbReference type="EC" id="3.-.-.-" evidence="6"/>
<evidence type="ECO:0000256" key="4">
    <source>
        <dbReference type="ARBA" id="ARBA00022842"/>
    </source>
</evidence>
<dbReference type="InterPro" id="IPR023214">
    <property type="entry name" value="HAD_sf"/>
</dbReference>
<evidence type="ECO:0000256" key="2">
    <source>
        <dbReference type="ARBA" id="ARBA00006171"/>
    </source>
</evidence>
<dbReference type="InterPro" id="IPR006439">
    <property type="entry name" value="HAD-SF_hydro_IA"/>
</dbReference>
<evidence type="ECO:0000313" key="7">
    <source>
        <dbReference type="Proteomes" id="UP000094023"/>
    </source>
</evidence>
<dbReference type="SUPFAM" id="SSF56784">
    <property type="entry name" value="HAD-like"/>
    <property type="match status" value="1"/>
</dbReference>
<dbReference type="InterPro" id="IPR023198">
    <property type="entry name" value="PGP-like_dom2"/>
</dbReference>
<sequence length="213" mass="23556">MSSLFVIFDIDGVIVDSEQLHFDVLKALLPEQTKKAKPEDLIGLSLEATLATLGINAEQYDEIIVEIVSAYKAMLGPRYLRSGIRSLIEKLIEQKIPFGFVSTAPRDICLSNIGTLELQIEPLLISGDDIERTKPYPDPYLAMLRCLHADPDKTIVIEDTDLGIKAATAAGIKHVYGWPHSLSGTESYINARKVINSLDEIDTFDAILNSNEK</sequence>
<dbReference type="OrthoDB" id="9800058at2"/>
<dbReference type="EMBL" id="LXEN01000146">
    <property type="protein sequence ID" value="OAT22825.1"/>
    <property type="molecule type" value="Genomic_DNA"/>
</dbReference>
<dbReference type="Gene3D" id="3.40.50.1000">
    <property type="entry name" value="HAD superfamily/HAD-like"/>
    <property type="match status" value="1"/>
</dbReference>
<dbReference type="Proteomes" id="UP000094023">
    <property type="component" value="Unassembled WGS sequence"/>
</dbReference>
<evidence type="ECO:0000256" key="5">
    <source>
        <dbReference type="ARBA" id="ARBA00023277"/>
    </source>
</evidence>
<dbReference type="RefSeq" id="WP_066752489.1">
    <property type="nucleotide sequence ID" value="NZ_LXEN01000146.1"/>
</dbReference>
<name>A0A198FDH5_9GAMM</name>
<proteinExistence type="inferred from homology"/>
<dbReference type="GO" id="GO:0046872">
    <property type="term" value="F:metal ion binding"/>
    <property type="evidence" value="ECO:0007669"/>
    <property type="project" value="UniProtKB-KW"/>
</dbReference>
<dbReference type="InterPro" id="IPR051600">
    <property type="entry name" value="Beta-PGM-like"/>
</dbReference>
<gene>
    <name evidence="6" type="ORF">M983_2874</name>
</gene>
<reference evidence="6 7" key="1">
    <citation type="submission" date="2016-04" db="EMBL/GenBank/DDBJ databases">
        <title>ATOL: Assembling a taxonomically balanced genome-scale reconstruction of the evolutionary history of the Enterobacteriaceae.</title>
        <authorList>
            <person name="Plunkett G.III."/>
            <person name="Neeno-Eckwall E.C."/>
            <person name="Glasner J.D."/>
            <person name="Perna N.T."/>
        </authorList>
    </citation>
    <scope>NUCLEOTIDE SEQUENCE [LARGE SCALE GENOMIC DNA]</scope>
    <source>
        <strain evidence="6 7">ATCC 19692</strain>
    </source>
</reference>
<keyword evidence="4" id="KW-0460">Magnesium</keyword>
<dbReference type="InterPro" id="IPR036412">
    <property type="entry name" value="HAD-like_sf"/>
</dbReference>
<keyword evidence="7" id="KW-1185">Reference proteome</keyword>
<comment type="cofactor">
    <cofactor evidence="1">
        <name>Mg(2+)</name>
        <dbReference type="ChEBI" id="CHEBI:18420"/>
    </cofactor>
</comment>
<comment type="caution">
    <text evidence="6">The sequence shown here is derived from an EMBL/GenBank/DDBJ whole genome shotgun (WGS) entry which is preliminary data.</text>
</comment>